<name>A0A8H6T2L8_9AGAR</name>
<feature type="region of interest" description="Disordered" evidence="21">
    <location>
        <begin position="3221"/>
        <end position="3368"/>
    </location>
</feature>
<dbReference type="SMART" id="SM00146">
    <property type="entry name" value="PI3Kc"/>
    <property type="match status" value="1"/>
</dbReference>
<feature type="binding site" evidence="19">
    <location>
        <position position="3411"/>
    </location>
    <ligand>
        <name>ATP</name>
        <dbReference type="ChEBI" id="CHEBI:30616"/>
    </ligand>
</feature>
<feature type="compositionally biased region" description="Polar residues" evidence="21">
    <location>
        <begin position="3106"/>
        <end position="3124"/>
    </location>
</feature>
<comment type="caution">
    <text evidence="27">The sequence shown here is derived from an EMBL/GenBank/DDBJ whole genome shotgun (WGS) entry which is preliminary data.</text>
</comment>
<dbReference type="PROSITE" id="PS00916">
    <property type="entry name" value="PI3_4_KINASE_2"/>
    <property type="match status" value="1"/>
</dbReference>
<comment type="catalytic activity">
    <reaction evidence="18">
        <text>L-seryl-[protein] + ATP = O-phospho-L-seryl-[protein] + ADP + H(+)</text>
        <dbReference type="Rhea" id="RHEA:17989"/>
        <dbReference type="Rhea" id="RHEA-COMP:9863"/>
        <dbReference type="Rhea" id="RHEA-COMP:11604"/>
        <dbReference type="ChEBI" id="CHEBI:15378"/>
        <dbReference type="ChEBI" id="CHEBI:29999"/>
        <dbReference type="ChEBI" id="CHEBI:30616"/>
        <dbReference type="ChEBI" id="CHEBI:83421"/>
        <dbReference type="ChEBI" id="CHEBI:456216"/>
        <dbReference type="EC" id="2.7.11.1"/>
    </reaction>
</comment>
<evidence type="ECO:0000259" key="24">
    <source>
        <dbReference type="PROSITE" id="PS50290"/>
    </source>
</evidence>
<dbReference type="Gene3D" id="3.30.200.20">
    <property type="entry name" value="Phosphorylase Kinase, domain 1"/>
    <property type="match status" value="1"/>
</dbReference>
<dbReference type="InterPro" id="IPR003152">
    <property type="entry name" value="FATC_dom"/>
</dbReference>
<dbReference type="InterPro" id="IPR000403">
    <property type="entry name" value="PI3/4_kinase_cat_dom"/>
</dbReference>
<keyword evidence="11 19" id="KW-0547">Nucleotide-binding</keyword>
<evidence type="ECO:0000256" key="4">
    <source>
        <dbReference type="ARBA" id="ARBA00010769"/>
    </source>
</evidence>
<keyword evidence="20" id="KW-0156">Chromatin regulator</keyword>
<keyword evidence="15 20" id="KW-0539">Nucleus</keyword>
<feature type="domain" description="CRIB" evidence="23">
    <location>
        <begin position="3143"/>
        <end position="3156"/>
    </location>
</feature>
<evidence type="ECO:0000256" key="2">
    <source>
        <dbReference type="ARBA" id="ARBA00004496"/>
    </source>
</evidence>
<dbReference type="PROSITE" id="PS00108">
    <property type="entry name" value="PROTEIN_KINASE_ST"/>
    <property type="match status" value="1"/>
</dbReference>
<feature type="compositionally biased region" description="Low complexity" evidence="21">
    <location>
        <begin position="3333"/>
        <end position="3348"/>
    </location>
</feature>
<dbReference type="Pfam" id="PF11640">
    <property type="entry name" value="TAN"/>
    <property type="match status" value="1"/>
</dbReference>
<feature type="domain" description="FAT" evidence="25">
    <location>
        <begin position="1897"/>
        <end position="2491"/>
    </location>
</feature>
<dbReference type="InterPro" id="IPR036936">
    <property type="entry name" value="CRIB_dom_sf"/>
</dbReference>
<dbReference type="InterPro" id="IPR018936">
    <property type="entry name" value="PI3/4_kinase_CS"/>
</dbReference>
<dbReference type="PROSITE" id="PS00107">
    <property type="entry name" value="PROTEIN_KINASE_ATP"/>
    <property type="match status" value="1"/>
</dbReference>
<dbReference type="InterPro" id="IPR017441">
    <property type="entry name" value="Protein_kinase_ATP_BS"/>
</dbReference>
<evidence type="ECO:0000256" key="1">
    <source>
        <dbReference type="ARBA" id="ARBA00004123"/>
    </source>
</evidence>
<evidence type="ECO:0000256" key="7">
    <source>
        <dbReference type="ARBA" id="ARBA00014619"/>
    </source>
</evidence>
<dbReference type="InterPro" id="IPR014009">
    <property type="entry name" value="PIK_FAT"/>
</dbReference>
<dbReference type="SUPFAM" id="SSF48371">
    <property type="entry name" value="ARM repeat"/>
    <property type="match status" value="2"/>
</dbReference>
<keyword evidence="10 20" id="KW-0808">Transferase</keyword>
<dbReference type="CDD" id="cd01093">
    <property type="entry name" value="CRIB_PAK_like"/>
    <property type="match status" value="1"/>
</dbReference>
<dbReference type="Proteomes" id="UP000636479">
    <property type="component" value="Unassembled WGS sequence"/>
</dbReference>
<evidence type="ECO:0000256" key="19">
    <source>
        <dbReference type="PROSITE-ProRule" id="PRU10141"/>
    </source>
</evidence>
<dbReference type="InterPro" id="IPR011009">
    <property type="entry name" value="Kinase-like_dom_sf"/>
</dbReference>
<evidence type="ECO:0000259" key="22">
    <source>
        <dbReference type="PROSITE" id="PS50011"/>
    </source>
</evidence>
<dbReference type="CDD" id="cd05171">
    <property type="entry name" value="PIKKc_ATM"/>
    <property type="match status" value="1"/>
</dbReference>
<evidence type="ECO:0000256" key="18">
    <source>
        <dbReference type="ARBA" id="ARBA00048679"/>
    </source>
</evidence>
<evidence type="ECO:0000256" key="3">
    <source>
        <dbReference type="ARBA" id="ARBA00008874"/>
    </source>
</evidence>
<dbReference type="OrthoDB" id="381190at2759"/>
<dbReference type="RefSeq" id="XP_037223219.1">
    <property type="nucleotide sequence ID" value="XM_037360334.1"/>
</dbReference>
<feature type="region of interest" description="Disordered" evidence="21">
    <location>
        <begin position="177"/>
        <end position="218"/>
    </location>
</feature>
<keyword evidence="14 19" id="KW-0067">ATP-binding</keyword>
<dbReference type="InterPro" id="IPR008271">
    <property type="entry name" value="Ser/Thr_kinase_AS"/>
</dbReference>
<accession>A0A8H6T2L8</accession>
<keyword evidence="20" id="KW-0779">Telomere</keyword>
<evidence type="ECO:0000256" key="9">
    <source>
        <dbReference type="ARBA" id="ARBA00022527"/>
    </source>
</evidence>
<keyword evidence="9 20" id="KW-0723">Serine/threonine-protein kinase</keyword>
<keyword evidence="12 20" id="KW-0227">DNA damage</keyword>
<evidence type="ECO:0000256" key="14">
    <source>
        <dbReference type="ARBA" id="ARBA00022840"/>
    </source>
</evidence>
<dbReference type="PROSITE" id="PS50290">
    <property type="entry name" value="PI3_4_KINASE_3"/>
    <property type="match status" value="1"/>
</dbReference>
<comment type="catalytic activity">
    <reaction evidence="17 20">
        <text>L-threonyl-[protein] + ATP = O-phospho-L-threonyl-[protein] + ADP + H(+)</text>
        <dbReference type="Rhea" id="RHEA:46608"/>
        <dbReference type="Rhea" id="RHEA-COMP:11060"/>
        <dbReference type="Rhea" id="RHEA-COMP:11605"/>
        <dbReference type="ChEBI" id="CHEBI:15378"/>
        <dbReference type="ChEBI" id="CHEBI:30013"/>
        <dbReference type="ChEBI" id="CHEBI:30616"/>
        <dbReference type="ChEBI" id="CHEBI:61977"/>
        <dbReference type="ChEBI" id="CHEBI:456216"/>
        <dbReference type="EC" id="2.7.11.1"/>
    </reaction>
</comment>
<evidence type="ECO:0000256" key="13">
    <source>
        <dbReference type="ARBA" id="ARBA00022777"/>
    </source>
</evidence>
<evidence type="ECO:0000256" key="16">
    <source>
        <dbReference type="ARBA" id="ARBA00025079"/>
    </source>
</evidence>
<feature type="domain" description="PI3K/PI4K catalytic" evidence="24">
    <location>
        <begin position="2616"/>
        <end position="2932"/>
    </location>
</feature>
<evidence type="ECO:0000256" key="5">
    <source>
        <dbReference type="ARBA" id="ARBA00011370"/>
    </source>
</evidence>
<dbReference type="Gene3D" id="1.10.510.10">
    <property type="entry name" value="Transferase(Phosphotransferase) domain 1"/>
    <property type="match status" value="1"/>
</dbReference>
<dbReference type="SMART" id="SM01343">
    <property type="entry name" value="FATC"/>
    <property type="match status" value="1"/>
</dbReference>
<evidence type="ECO:0000313" key="27">
    <source>
        <dbReference type="EMBL" id="KAF7309769.1"/>
    </source>
</evidence>
<comment type="similarity">
    <text evidence="4 20">Belongs to the PI3/PI4-kinase family. ATM subfamily.</text>
</comment>
<dbReference type="PANTHER" id="PTHR37079:SF4">
    <property type="entry name" value="SERINE_THREONINE-PROTEIN KINASE ATM"/>
    <property type="match status" value="1"/>
</dbReference>
<dbReference type="PROSITE" id="PS51190">
    <property type="entry name" value="FATC"/>
    <property type="match status" value="1"/>
</dbReference>
<dbReference type="Gene3D" id="3.30.1010.10">
    <property type="entry name" value="Phosphatidylinositol 3-kinase Catalytic Subunit, Chain A, domain 4"/>
    <property type="match status" value="1"/>
</dbReference>
<dbReference type="FunFam" id="3.30.200.20:FF:000385">
    <property type="entry name" value="Non-specific serine/threonine protein kinase"/>
    <property type="match status" value="1"/>
</dbReference>
<dbReference type="GO" id="GO:0004674">
    <property type="term" value="F:protein serine/threonine kinase activity"/>
    <property type="evidence" value="ECO:0007669"/>
    <property type="project" value="UniProtKB-KW"/>
</dbReference>
<feature type="compositionally biased region" description="Polar residues" evidence="21">
    <location>
        <begin position="3300"/>
        <end position="3318"/>
    </location>
</feature>
<feature type="region of interest" description="Disordered" evidence="21">
    <location>
        <begin position="3015"/>
        <end position="3127"/>
    </location>
</feature>
<protein>
    <recommendedName>
        <fullName evidence="7 20">Serine/threonine-protein kinase Tel1</fullName>
        <ecNumber evidence="6 20">2.7.11.1</ecNumber>
    </recommendedName>
</protein>
<feature type="domain" description="FATC" evidence="26">
    <location>
        <begin position="2954"/>
        <end position="2986"/>
    </location>
</feature>
<dbReference type="Pfam" id="PF00454">
    <property type="entry name" value="PI3_PI4_kinase"/>
    <property type="match status" value="1"/>
</dbReference>
<evidence type="ECO:0000256" key="20">
    <source>
        <dbReference type="RuleBase" id="RU365027"/>
    </source>
</evidence>
<dbReference type="GO" id="GO:0006325">
    <property type="term" value="P:chromatin organization"/>
    <property type="evidence" value="ECO:0007669"/>
    <property type="project" value="UniProtKB-KW"/>
</dbReference>
<evidence type="ECO:0000256" key="6">
    <source>
        <dbReference type="ARBA" id="ARBA00012513"/>
    </source>
</evidence>
<dbReference type="InterPro" id="IPR044107">
    <property type="entry name" value="PIKKc_ATM"/>
</dbReference>
<dbReference type="Gene3D" id="1.10.1070.11">
    <property type="entry name" value="Phosphatidylinositol 3-/4-kinase, catalytic domain"/>
    <property type="match status" value="1"/>
</dbReference>
<dbReference type="InterPro" id="IPR000095">
    <property type="entry name" value="CRIB_dom"/>
</dbReference>
<keyword evidence="20" id="KW-0158">Chromosome</keyword>
<dbReference type="Pfam" id="PF00786">
    <property type="entry name" value="PBD"/>
    <property type="match status" value="1"/>
</dbReference>
<feature type="compositionally biased region" description="Basic and acidic residues" evidence="21">
    <location>
        <begin position="3279"/>
        <end position="3290"/>
    </location>
</feature>
<dbReference type="GO" id="GO:0005634">
    <property type="term" value="C:nucleus"/>
    <property type="evidence" value="ECO:0007669"/>
    <property type="project" value="UniProtKB-SubCell"/>
</dbReference>
<dbReference type="CDD" id="cd06614">
    <property type="entry name" value="STKc_PAK"/>
    <property type="match status" value="1"/>
</dbReference>
<sequence>MVTFQEACGLLKSTKITERGSAILALSSYFSSERDFHSVNWADVFDRLKLCIGTEKTTYVNSQTNAKSNAARNRLINVAQLIRQATTAFVSVPFKNKHYQVSKDLLAHFSSFLTSKNRLLEPIALEYIKSMRCVLEWNPIMDRIEEDLWLQLVQFAFNVIMDDPLRHEFDQNEAAEVVSPPSMDPDSDESDEPAASPRKRRKRPHPSQPDPKRRELLVPSPEQTELMPCLCILMGSASAPILLSSHSYLPSAILSRLQRFVGMYSPDASFIQDYLRLVLHTLSHLSMNHPTLVSRFASNSWQSLVGLWGSKNKSLKECLVAVLYILFPYLKASNDNKGPEQISSLNKVLEGDGGAGGLSFDSMRLEVRLEDNKPQAFVSQTFRAGNNIVESQALTWAILELQADCMEQLHQHSESIFSSSTKGPILSLITSLDSATNPTLRIYRLQTLLFLVDRHWTTLHDDLQMKVFTSLKKHITSTDLVVQPWALMCVAAIAHADAHQGNLPPTRDWDVIWAHALRRVNSPNVARAACHAAHMMLLCSQSPLPTERIALTPQNVLMEIETLAKDLDVQGPPFPCDSVCAFLSQVLRIASQDVRLHRKQFEEKVLSWLLDCWSPHRTEHIGAYAMTDIILLLHAICGISRSSDLFSSVILPECLIVQTLVEEEQTRIIREFVVDAKLPRLSQASKPSSLTGHLAATASDGKRINEEPMEETPRERRVSAFFHRWLETVGSELPTVDKSLPLLTVAKSRTSLDWAIIALSFQAIMSRNGTRPNRRVIQAACKVVQVIVLWLRDPRWKEPEILSILLALEPLTATGYISDETAFRVAFSPPDIGSGIKTKALSAATDQREDSTSQTIELQELICQSTDVQDCFKGVVKVLRDILRRVTDQHESRQTRDADFDYITVPAGSGRLIGTVDVGRIAHACISFLSIFPLRSSAHATLDPELTLLVFECINPQSLLERSPQIRSRLFSVFEVFLYHVKENHIAFSNVDYSNFVQRLADTIRIPYYSRSSLAHLLTIRFLASNLSRWVHFDGELALYTRTLCAWLSEMLHGQSRTRLRSWKARDALARLYDGYLELDPHAVTWYNATDDDEMNSRGLPTLLLPIMNNDDDVRVRFRAAALAPNLLTIRRTQGLNVVQNVYKPIFDSLPQELTHRQHMLTRILSLGNIMIVCSAVRHGAYWSILEGAFCDAKFESHTRAILLAVAERLHLQTSASLFQAYSSQLAFTLRFNGYNLLNLRPDVLGYRDRRECAAANFKAFTPANLVADIATRDESSFSKLCTTLHKSPADGINECFADIVAYDLLQNTIRRTPLTHEEFKQNLASILTRHTWDGDLDTMLSNNVDGVSFWIVRSLGDQDFSAQGPIAEALLQADQTGVAVHTFRELIRYRRNDGFDAHPPNNPARPTAEILHALHWLSELIPGAPAAATAYHVTHELFAEIHRTVLVNEQLRLLNALSLWISIRPEFSQDSALLQVLLRGATSLIVQFELARAAQSILEWVFNCLPNLQVDDPRLADVLIRIACSADNYGEQVLPLSKVLGQDLRIWIDDQVHLLSQTHLHDSIVRALSAWPHTPSPQLATLISAATSTNLSNLLNDSSMVSNKFRLVRQLRDIAASGDGDQVQFSETDFWRLRECIPPTNQLEREDVDAFAGLLEVHQGMITSFVTEQASMRGRHRRHIGTSSLPREWILQNLLVMLEASDPAQVHMAYNTLRLILSVTLPSTWKTLPSEYIHEVGHLQTYKRLAISRPLRSLEDLTGNDDLTAADNFPRWISAVAILLSDILSLSDPFYAQLSVILESDAGFTENALPVLVRSILHSEREAEIGQPISGLPYRRQLSSFFTTVLESEGASIACIQSIVDIVLHLRTFDPPNPQINTVKVDYLAYNKWLDIDYTLLAGKALLCGAYTTSLLFLELAKDKLIKADANAKSETDDARHADILYDIYAHIDEPDGFYSIKTRDTNKFVIKRLHHEKQWTKAFQFHSAALESSTTNAQEANGLLQAFHSFGFHHLAMDTLQKSSLTGGAPVKSDMSYQLGWRTETWDLPEHTSDGPGVSLYNSLRAVNRARSPAAIQAVLHRSIFSEIDRLRGLGSENLTEIRDTAQNLMCLNQVTEWFKSENQARLGHRRPDTAAWSAFIGLRKGFEFSDFETIMATRMALIRSVRQKEDRQQIGDMLSPLSRALIDVEKQCLVGLSRAARNARQPQIALNSIIRAQSLERGTPSLEVSVEFANVLRLQKEEKLAIDFLQNLDITGLHKPDQAIILASLGTWMAEARLGSPADIRVRYFEKATAFIKELHRNSAHPLSPSHAGVYRQFATFAEQQYRLLDGSTDVLRLLVYTERKTLELDRRKTQGESDSSKGVKDAKLLLAKDTESYNKYTEARKTFLNQAIDMHSRALATSSEHDGDGPIRLCSLWFENFEANSNDFQKRVARALERTPSSKLVFLAHQLTARLAKSSGLNQDTLQNVVMRMCVEHPFHSLYQVFSLLPTEQQEYIIPTGRRSSNRPTQPSTPPTPLSDSAMSRALAASSIFQRLRADGRCSERLKQVEQLAIACLQWARYEIKNKPDILSARIKQIPSEVVLRKISNLEVPVITHSTPLDPTLRYDQCVFIDKYEQTFDTAGGINLPKITKCVGSDGARYKQLFKGEGNDDLRQDAVMEQVFSLCNTVLANDREASRRSLNVRGYKIIPLGSRAGVIEFVDNTTPLSGWLSRAHIKYNPGDMQPNETNTKLKKVWDEHKGSKPQLATEAYEKVCSRFRPALRHWFTEKHKTPMAWFTMRLAYTRSVATTSIVGHVLGLGDRHTSNILLDASTGEVVHIDLGIAFEQGKLLHVPELVPFRLTRDIIDGMGSTGTDGVFQRCAEETLRVLRHESAVIMTVLEVFKHDPLYSWTASELKRNKVQEGASKTKESTKASTSNINLNIPENIGINMSSGLADEAADRALTGVARKLDQSMSVEYTVNELIAEATDVKRLGIMWYGWGALDLLPIYMTSSGPRPSRESIQEWQTTLQSSFVPIPQRAAPPPPTKTHNALQKPRTRKLSLNDPFASRSSMAAPSSPPPRPSRANTANLNDILGEPQPRRLSTPVVPTDQQFYADPQEPLPQTPTDYSTPTIRSRSGTASSKGKKSVLGFIFNTTKRPEISTPYDPVHLTHVGFNSSTGEFTGLPKEWQQLLQESGISRSEQEKNPQAVMEIVKFYQEGQQGGAWDKLGAMGAYAPAEEGFQTPRSPPAPPKKSPSSFTSPAPTAYRPAPTPPTPVSPALDRSTSQRTPSKPPAKPVERSNTMRDRAPPVAPPKSGVPSNTTTTPKASPGSSTTDLPLRAAPPRAPAPPSAAAASLAKAGATGATPRRREKKPADKDKDNDTVRRLQQICTDADPTRLYRNLVKIGQGASGGVYTAYQVGTNLCVAIKQMDLDKQPKKDLIINEILVMRSSRHPNIVNYIDSFLYKNDLWVVMEYMEGGSLTDVVTANLMTEGQIAAVSRETAQGLQHLHRHGVIHRDIKSDNVLLSMVGDIKLTDFGFCAQISDPAHAKRTTMVGTPYWMAPEVVTRKEYGPKVDIWSLGIMAIEMIEGEPPYLNQNPLKALYLIATNGTPTIANPESLSAVFSDYLAKTLEVDAEKRPSATELLQHPFFALSEPLRTLSPLIKAARDIAKQPK</sequence>
<comment type="subcellular location">
    <subcellularLocation>
        <location evidence="20">Chromosome</location>
        <location evidence="20">Telomere</location>
    </subcellularLocation>
    <subcellularLocation>
        <location evidence="2">Cytoplasm</location>
    </subcellularLocation>
    <subcellularLocation>
        <location evidence="1 20">Nucleus</location>
    </subcellularLocation>
</comment>
<keyword evidence="13 20" id="KW-0418">Kinase</keyword>
<reference evidence="27" key="1">
    <citation type="submission" date="2020-05" db="EMBL/GenBank/DDBJ databases">
        <title>Mycena genomes resolve the evolution of fungal bioluminescence.</title>
        <authorList>
            <person name="Tsai I.J."/>
        </authorList>
    </citation>
    <scope>NUCLEOTIDE SEQUENCE</scope>
    <source>
        <strain evidence="27">171206Taipei</strain>
    </source>
</reference>
<evidence type="ECO:0000256" key="11">
    <source>
        <dbReference type="ARBA" id="ARBA00022741"/>
    </source>
</evidence>
<comment type="subunit">
    <text evidence="5">Associates with DNA double-strand breaks.</text>
</comment>
<dbReference type="EMBL" id="JACAZF010000003">
    <property type="protein sequence ID" value="KAF7309769.1"/>
    <property type="molecule type" value="Genomic_DNA"/>
</dbReference>
<dbReference type="PROSITE" id="PS50108">
    <property type="entry name" value="CRIB"/>
    <property type="match status" value="1"/>
</dbReference>
<dbReference type="PROSITE" id="PS51189">
    <property type="entry name" value="FAT"/>
    <property type="match status" value="1"/>
</dbReference>
<evidence type="ECO:0000313" key="28">
    <source>
        <dbReference type="Proteomes" id="UP000636479"/>
    </source>
</evidence>
<proteinExistence type="inferred from homology"/>
<evidence type="ECO:0000259" key="25">
    <source>
        <dbReference type="PROSITE" id="PS51189"/>
    </source>
</evidence>
<keyword evidence="8" id="KW-0963">Cytoplasm</keyword>
<gene>
    <name evidence="27" type="ORF">MIND_00348800</name>
</gene>
<dbReference type="GO" id="GO:0030447">
    <property type="term" value="P:filamentous growth"/>
    <property type="evidence" value="ECO:0007669"/>
    <property type="project" value="UniProtKB-ARBA"/>
</dbReference>
<feature type="compositionally biased region" description="Low complexity" evidence="21">
    <location>
        <begin position="3047"/>
        <end position="3057"/>
    </location>
</feature>
<dbReference type="PANTHER" id="PTHR37079">
    <property type="entry name" value="SERINE/THREONINE-PROTEIN KINASE ATM"/>
    <property type="match status" value="1"/>
</dbReference>
<dbReference type="FunFam" id="1.10.510.10:FF:000011">
    <property type="entry name" value="Non-specific serine/threonine protein kinase"/>
    <property type="match status" value="1"/>
</dbReference>
<comment type="similarity">
    <text evidence="3">Belongs to the protein kinase superfamily. STE Ser/Thr protein kinase family. STE20 subfamily.</text>
</comment>
<dbReference type="InterPro" id="IPR021668">
    <property type="entry name" value="TAN"/>
</dbReference>
<evidence type="ECO:0000256" key="17">
    <source>
        <dbReference type="ARBA" id="ARBA00047899"/>
    </source>
</evidence>
<feature type="compositionally biased region" description="Basic and acidic residues" evidence="21">
    <location>
        <begin position="3355"/>
        <end position="3367"/>
    </location>
</feature>
<dbReference type="InterPro" id="IPR016024">
    <property type="entry name" value="ARM-type_fold"/>
</dbReference>
<evidence type="ECO:0000256" key="12">
    <source>
        <dbReference type="ARBA" id="ARBA00022763"/>
    </source>
</evidence>
<dbReference type="GO" id="GO:0005524">
    <property type="term" value="F:ATP binding"/>
    <property type="evidence" value="ECO:0007669"/>
    <property type="project" value="UniProtKB-UniRule"/>
</dbReference>
<dbReference type="PROSITE" id="PS50011">
    <property type="entry name" value="PROTEIN_KINASE_DOM"/>
    <property type="match status" value="1"/>
</dbReference>
<dbReference type="Pfam" id="PF00069">
    <property type="entry name" value="Pkinase"/>
    <property type="match status" value="1"/>
</dbReference>
<feature type="domain" description="Protein kinase" evidence="22">
    <location>
        <begin position="3382"/>
        <end position="3634"/>
    </location>
</feature>
<keyword evidence="28" id="KW-1185">Reference proteome</keyword>
<evidence type="ECO:0000256" key="8">
    <source>
        <dbReference type="ARBA" id="ARBA00022490"/>
    </source>
</evidence>
<dbReference type="SMART" id="SM00285">
    <property type="entry name" value="PBD"/>
    <property type="match status" value="1"/>
</dbReference>
<organism evidence="27 28">
    <name type="scientific">Mycena indigotica</name>
    <dbReference type="NCBI Taxonomy" id="2126181"/>
    <lineage>
        <taxon>Eukaryota</taxon>
        <taxon>Fungi</taxon>
        <taxon>Dikarya</taxon>
        <taxon>Basidiomycota</taxon>
        <taxon>Agaricomycotina</taxon>
        <taxon>Agaricomycetes</taxon>
        <taxon>Agaricomycetidae</taxon>
        <taxon>Agaricales</taxon>
        <taxon>Marasmiineae</taxon>
        <taxon>Mycenaceae</taxon>
        <taxon>Mycena</taxon>
    </lineage>
</organism>
<dbReference type="Gene3D" id="3.90.810.10">
    <property type="entry name" value="CRIB domain"/>
    <property type="match status" value="1"/>
</dbReference>
<feature type="region of interest" description="Disordered" evidence="21">
    <location>
        <begin position="2499"/>
        <end position="2521"/>
    </location>
</feature>
<evidence type="ECO:0000259" key="26">
    <source>
        <dbReference type="PROSITE" id="PS51190"/>
    </source>
</evidence>
<dbReference type="GO" id="GO:0035556">
    <property type="term" value="P:intracellular signal transduction"/>
    <property type="evidence" value="ECO:0007669"/>
    <property type="project" value="UniProtKB-ARBA"/>
</dbReference>
<evidence type="ECO:0000259" key="23">
    <source>
        <dbReference type="PROSITE" id="PS50108"/>
    </source>
</evidence>
<evidence type="ECO:0000256" key="10">
    <source>
        <dbReference type="ARBA" id="ARBA00022679"/>
    </source>
</evidence>
<dbReference type="InterPro" id="IPR000719">
    <property type="entry name" value="Prot_kinase_dom"/>
</dbReference>
<dbReference type="EC" id="2.7.11.1" evidence="6 20"/>
<dbReference type="GeneID" id="59342850"/>
<evidence type="ECO:0000256" key="21">
    <source>
        <dbReference type="SAM" id="MobiDB-lite"/>
    </source>
</evidence>
<dbReference type="SMART" id="SM01342">
    <property type="entry name" value="TAN"/>
    <property type="match status" value="1"/>
</dbReference>
<comment type="function">
    <text evidence="16 20">Serine/threonine protein kinase which activates checkpoint signaling upon genotoxic stresses such as ionizing radiation (IR), ultraviolet light (UV), or DNA replication stalling, thereby acting as a DNA damage sensor. Recognizes the substrate consensus sequence [ST]-Q. Phosphorylates histone H2A to form H2AS128ph (gamma-H2A) at sites of DNA damage, involved in the regulation of DNA damage response mechanism. Required for the control of telomere length and genome stability.</text>
</comment>
<dbReference type="InterPro" id="IPR036940">
    <property type="entry name" value="PI3/4_kinase_cat_sf"/>
</dbReference>
<evidence type="ECO:0000256" key="15">
    <source>
        <dbReference type="ARBA" id="ARBA00023242"/>
    </source>
</evidence>
<dbReference type="GO" id="GO:0006281">
    <property type="term" value="P:DNA repair"/>
    <property type="evidence" value="ECO:0007669"/>
    <property type="project" value="InterPro"/>
</dbReference>
<dbReference type="InterPro" id="IPR038980">
    <property type="entry name" value="ATM_plant"/>
</dbReference>
<feature type="compositionally biased region" description="Low complexity" evidence="21">
    <location>
        <begin position="3237"/>
        <end position="3251"/>
    </location>
</feature>
<dbReference type="InterPro" id="IPR033923">
    <property type="entry name" value="PAK_BD"/>
</dbReference>
<dbReference type="SMART" id="SM00220">
    <property type="entry name" value="S_TKc"/>
    <property type="match status" value="1"/>
</dbReference>
<dbReference type="GO" id="GO:0000781">
    <property type="term" value="C:chromosome, telomeric region"/>
    <property type="evidence" value="ECO:0007669"/>
    <property type="project" value="UniProtKB-SubCell"/>
</dbReference>
<dbReference type="SUPFAM" id="SSF56112">
    <property type="entry name" value="Protein kinase-like (PK-like)"/>
    <property type="match status" value="2"/>
</dbReference>
<dbReference type="Pfam" id="PF02260">
    <property type="entry name" value="FATC"/>
    <property type="match status" value="1"/>
</dbReference>
<dbReference type="GO" id="GO:0005737">
    <property type="term" value="C:cytoplasm"/>
    <property type="evidence" value="ECO:0007669"/>
    <property type="project" value="UniProtKB-SubCell"/>
</dbReference>